<accession>A0ABV4Q7S3</accession>
<reference evidence="3 4" key="1">
    <citation type="submission" date="2023-11" db="EMBL/GenBank/DDBJ databases">
        <title>Actinomadura monticuli sp. nov., isolated from volcanic ash.</title>
        <authorList>
            <person name="Lee S.D."/>
            <person name="Yang H."/>
            <person name="Kim I.S."/>
        </authorList>
    </citation>
    <scope>NUCLEOTIDE SEQUENCE [LARGE SCALE GENOMIC DNA]</scope>
    <source>
        <strain evidence="3 4">DLS-62</strain>
    </source>
</reference>
<dbReference type="PIRSF" id="PIRSF020967">
    <property type="entry name" value="UCP020967"/>
    <property type="match status" value="1"/>
</dbReference>
<dbReference type="Pfam" id="PF12500">
    <property type="entry name" value="TRSP"/>
    <property type="match status" value="1"/>
</dbReference>
<dbReference type="InterPro" id="IPR011214">
    <property type="entry name" value="UCP020967"/>
</dbReference>
<organism evidence="3 4">
    <name type="scientific">Actinomadura monticuli</name>
    <dbReference type="NCBI Taxonomy" id="3097367"/>
    <lineage>
        <taxon>Bacteria</taxon>
        <taxon>Bacillati</taxon>
        <taxon>Actinomycetota</taxon>
        <taxon>Actinomycetes</taxon>
        <taxon>Streptosporangiales</taxon>
        <taxon>Thermomonosporaceae</taxon>
        <taxon>Actinomadura</taxon>
    </lineage>
</organism>
<dbReference type="EMBL" id="JAXCEI010000004">
    <property type="protein sequence ID" value="MFA1539204.1"/>
    <property type="molecule type" value="Genomic_DNA"/>
</dbReference>
<protein>
    <submittedName>
        <fullName evidence="3">Phosphoribosyltransferase family protein</fullName>
    </submittedName>
</protein>
<feature type="domain" description="Orotate phosphoribosyltransferase-like" evidence="2">
    <location>
        <begin position="28"/>
        <end position="246"/>
    </location>
</feature>
<dbReference type="Gene3D" id="3.40.50.2020">
    <property type="match status" value="1"/>
</dbReference>
<dbReference type="RefSeq" id="WP_371948898.1">
    <property type="nucleotide sequence ID" value="NZ_JAXCEI010000004.1"/>
</dbReference>
<evidence type="ECO:0000313" key="3">
    <source>
        <dbReference type="EMBL" id="MFA1539204.1"/>
    </source>
</evidence>
<dbReference type="CDD" id="cd06223">
    <property type="entry name" value="PRTases_typeI"/>
    <property type="match status" value="1"/>
</dbReference>
<keyword evidence="3" id="KW-0328">Glycosyltransferase</keyword>
<keyword evidence="4" id="KW-1185">Reference proteome</keyword>
<gene>
    <name evidence="3" type="ORF">SM611_09705</name>
</gene>
<dbReference type="InterPro" id="IPR000836">
    <property type="entry name" value="PRTase_dom"/>
</dbReference>
<feature type="domain" description="TRSP" evidence="1">
    <location>
        <begin position="292"/>
        <end position="429"/>
    </location>
</feature>
<proteinExistence type="predicted"/>
<evidence type="ECO:0000313" key="4">
    <source>
        <dbReference type="Proteomes" id="UP001569963"/>
    </source>
</evidence>
<dbReference type="InterPro" id="IPR029057">
    <property type="entry name" value="PRTase-like"/>
</dbReference>
<dbReference type="InterPro" id="IPR041688">
    <property type="entry name" value="PRTase_2"/>
</dbReference>
<dbReference type="SUPFAM" id="SSF53271">
    <property type="entry name" value="PRTase-like"/>
    <property type="match status" value="1"/>
</dbReference>
<comment type="caution">
    <text evidence="3">The sequence shown here is derived from an EMBL/GenBank/DDBJ whole genome shotgun (WGS) entry which is preliminary data.</text>
</comment>
<sequence length="450" mass="47011">MTASWVSSRLGVRLVDGPRPVGAGLSSLVGLAVRRNPRRAHLLVSAVLGKHVPTDPRLVYGSGLLLGELVRARLRGEEPSRPGSLLADALDGAPGAAAGLRDLMRAPRVPVDAIVLGYAETATALGHSVADALGGAYYLHSTRRPVPGFATYGGFEEEHSHATSHLLLPADPATLDRDVPVVLVDDELSTGRTVLNTIEALHAVRPRGHYVLAALVDLRGSADRARMDALADRLGTRIDAVALAGGHVELPEGILEAGQALVAGLSGGSSAVGEGSFEVARASLEWPAGLPDGGRHGFLPEHRARLEKDLARMGDVLVAGLGDASRVLVLGFEELMYAPLRLAEALADALPGVDVRYSTTTRSPVLAVDDPGYAIRTRLVFPSHDDPADGPGERYAYNVAPGSGRRGFDRIVFVVDDAGDTAALADGLLGRLRALAPVLVATVPAYGRDA</sequence>
<dbReference type="Proteomes" id="UP001569963">
    <property type="component" value="Unassembled WGS sequence"/>
</dbReference>
<dbReference type="GO" id="GO:0016757">
    <property type="term" value="F:glycosyltransferase activity"/>
    <property type="evidence" value="ECO:0007669"/>
    <property type="project" value="UniProtKB-KW"/>
</dbReference>
<keyword evidence="3" id="KW-0808">Transferase</keyword>
<dbReference type="Pfam" id="PF15609">
    <property type="entry name" value="PRTase_2"/>
    <property type="match status" value="1"/>
</dbReference>
<name>A0ABV4Q7S3_9ACTN</name>
<evidence type="ECO:0000259" key="2">
    <source>
        <dbReference type="Pfam" id="PF15609"/>
    </source>
</evidence>
<dbReference type="InterPro" id="IPR022537">
    <property type="entry name" value="TRSP_dom"/>
</dbReference>
<evidence type="ECO:0000259" key="1">
    <source>
        <dbReference type="Pfam" id="PF12500"/>
    </source>
</evidence>